<organism evidence="2 3">
    <name type="scientific">Pseudochelatococcus contaminans</name>
    <dbReference type="NCBI Taxonomy" id="1538103"/>
    <lineage>
        <taxon>Bacteria</taxon>
        <taxon>Pseudomonadati</taxon>
        <taxon>Pseudomonadota</taxon>
        <taxon>Alphaproteobacteria</taxon>
        <taxon>Hyphomicrobiales</taxon>
        <taxon>Chelatococcaceae</taxon>
        <taxon>Pseudochelatococcus</taxon>
    </lineage>
</organism>
<evidence type="ECO:0000313" key="3">
    <source>
        <dbReference type="Proteomes" id="UP000537592"/>
    </source>
</evidence>
<evidence type="ECO:0008006" key="4">
    <source>
        <dbReference type="Google" id="ProtNLM"/>
    </source>
</evidence>
<name>A0A7W6EHD2_9HYPH</name>
<reference evidence="2 3" key="1">
    <citation type="submission" date="2020-08" db="EMBL/GenBank/DDBJ databases">
        <title>Genomic Encyclopedia of Type Strains, Phase IV (KMG-IV): sequencing the most valuable type-strain genomes for metagenomic binning, comparative biology and taxonomic classification.</title>
        <authorList>
            <person name="Goeker M."/>
        </authorList>
    </citation>
    <scope>NUCLEOTIDE SEQUENCE [LARGE SCALE GENOMIC DNA]</scope>
    <source>
        <strain evidence="2 3">DSM 28760</strain>
    </source>
</reference>
<dbReference type="EMBL" id="JACICC010000004">
    <property type="protein sequence ID" value="MBB3810035.1"/>
    <property type="molecule type" value="Genomic_DNA"/>
</dbReference>
<dbReference type="AlphaFoldDB" id="A0A7W6EHD2"/>
<protein>
    <recommendedName>
        <fullName evidence="4">DUF2155 domain-containing protein</fullName>
    </recommendedName>
</protein>
<gene>
    <name evidence="2" type="ORF">FHS81_002123</name>
</gene>
<evidence type="ECO:0000256" key="1">
    <source>
        <dbReference type="SAM" id="MobiDB-lite"/>
    </source>
</evidence>
<proteinExistence type="predicted"/>
<feature type="compositionally biased region" description="Pro residues" evidence="1">
    <location>
        <begin position="179"/>
        <end position="189"/>
    </location>
</feature>
<dbReference type="InterPro" id="IPR019225">
    <property type="entry name" value="DUF2155"/>
</dbReference>
<comment type="caution">
    <text evidence="2">The sequence shown here is derived from an EMBL/GenBank/DDBJ whole genome shotgun (WGS) entry which is preliminary data.</text>
</comment>
<dbReference type="Pfam" id="PF09923">
    <property type="entry name" value="DUF2155"/>
    <property type="match status" value="1"/>
</dbReference>
<evidence type="ECO:0000313" key="2">
    <source>
        <dbReference type="EMBL" id="MBB3810035.1"/>
    </source>
</evidence>
<dbReference type="Proteomes" id="UP000537592">
    <property type="component" value="Unassembled WGS sequence"/>
</dbReference>
<sequence length="198" mass="21090">MKARRQPERSLAPAMFIAAIVCFGVASPVAMAQQPIKNPIAVFNGLDKITGRIVSFEVGIDETVQFGSLQLTPRACHTRPATETPNTTAFLEVDEVGVEGKPTRLFTGWVFAASPGLHGIEHPVYDIWLTDCARTGAPVQTLAPSAESDGETPAGQPAPDAPPLPPRRPDFPATIPQNMLPPPGEPLPQDPLFSPLAN</sequence>
<keyword evidence="3" id="KW-1185">Reference proteome</keyword>
<feature type="region of interest" description="Disordered" evidence="1">
    <location>
        <begin position="142"/>
        <end position="198"/>
    </location>
</feature>
<accession>A0A7W6EHD2</accession>